<dbReference type="PANTHER" id="PTHR11102">
    <property type="entry name" value="SEL-1-LIKE PROTEIN"/>
    <property type="match status" value="1"/>
</dbReference>
<dbReference type="InterPro" id="IPR050767">
    <property type="entry name" value="Sel1_AlgK"/>
</dbReference>
<accession>A0A8H3QSZ2</accession>
<dbReference type="AlphaFoldDB" id="A0A8H3QSZ2"/>
<proteinExistence type="inferred from homology"/>
<dbReference type="SMART" id="SM00671">
    <property type="entry name" value="SEL1"/>
    <property type="match status" value="2"/>
</dbReference>
<dbReference type="GO" id="GO:0005789">
    <property type="term" value="C:endoplasmic reticulum membrane"/>
    <property type="evidence" value="ECO:0007669"/>
    <property type="project" value="TreeGrafter"/>
</dbReference>
<comment type="caution">
    <text evidence="2">The sequence shown here is derived from an EMBL/GenBank/DDBJ whole genome shotgun (WGS) entry which is preliminary data.</text>
</comment>
<evidence type="ECO:0000313" key="2">
    <source>
        <dbReference type="EMBL" id="GES91053.1"/>
    </source>
</evidence>
<sequence>MKEAINNINDSDISISICTNRLLHEESSCFIENFKKIDMREIEPTTRNINENVCEEDFGIVIDELINVYSKMANNGKEEPVRKKCILDYMNNHKINSQEIYNWLLNNQNDSNCVYFLGYFNYSGIGISIDKQKALELYQKATGLKNNVARYNLAKMYLIGDGVEKNHVKAFKLAKILAKDEYLAGVNMLGYCYNCGIELKKQKAFSKLKKRWGEGLQQNSIGKAKKGSKLPEEELLSVSHLILLMRYPKGPNKGKIYLLSDLELRFAQDLENDRNNGMINDFGLRELLLHNHDFLEEFEQFCSCNDPKLYRFPNLYDFVKSHIYFIVIYQQQVEGLFNKLDLKSHSSMSPSVKQSKLRLSSDKITTKI</sequence>
<organism evidence="2 3">
    <name type="scientific">Rhizophagus clarus</name>
    <dbReference type="NCBI Taxonomy" id="94130"/>
    <lineage>
        <taxon>Eukaryota</taxon>
        <taxon>Fungi</taxon>
        <taxon>Fungi incertae sedis</taxon>
        <taxon>Mucoromycota</taxon>
        <taxon>Glomeromycotina</taxon>
        <taxon>Glomeromycetes</taxon>
        <taxon>Glomerales</taxon>
        <taxon>Glomeraceae</taxon>
        <taxon>Rhizophagus</taxon>
    </lineage>
</organism>
<dbReference type="PANTHER" id="PTHR11102:SF147">
    <property type="entry name" value="SEL1L ADAPTOR SUBUNIT OF ERAD E3 UBIQUITIN LIGASE"/>
    <property type="match status" value="1"/>
</dbReference>
<keyword evidence="2" id="KW-0808">Transferase</keyword>
<dbReference type="Pfam" id="PF08238">
    <property type="entry name" value="Sel1"/>
    <property type="match status" value="3"/>
</dbReference>
<dbReference type="GO" id="GO:0016301">
    <property type="term" value="F:kinase activity"/>
    <property type="evidence" value="ECO:0007669"/>
    <property type="project" value="UniProtKB-KW"/>
</dbReference>
<dbReference type="InterPro" id="IPR006597">
    <property type="entry name" value="Sel1-like"/>
</dbReference>
<comment type="similarity">
    <text evidence="1">Belongs to the sel-1 family.</text>
</comment>
<dbReference type="Proteomes" id="UP000615446">
    <property type="component" value="Unassembled WGS sequence"/>
</dbReference>
<dbReference type="Gene3D" id="1.25.40.10">
    <property type="entry name" value="Tetratricopeptide repeat domain"/>
    <property type="match status" value="1"/>
</dbReference>
<dbReference type="EMBL" id="BLAL01000197">
    <property type="protein sequence ID" value="GES91053.1"/>
    <property type="molecule type" value="Genomic_DNA"/>
</dbReference>
<reference evidence="2" key="1">
    <citation type="submission" date="2019-10" db="EMBL/GenBank/DDBJ databases">
        <title>Conservation and host-specific expression of non-tandemly repeated heterogenous ribosome RNA gene in arbuscular mycorrhizal fungi.</title>
        <authorList>
            <person name="Maeda T."/>
            <person name="Kobayashi Y."/>
            <person name="Nakagawa T."/>
            <person name="Ezawa T."/>
            <person name="Yamaguchi K."/>
            <person name="Bino T."/>
            <person name="Nishimoto Y."/>
            <person name="Shigenobu S."/>
            <person name="Kawaguchi M."/>
        </authorList>
    </citation>
    <scope>NUCLEOTIDE SEQUENCE</scope>
    <source>
        <strain evidence="2">HR1</strain>
    </source>
</reference>
<dbReference type="OrthoDB" id="2384430at2759"/>
<evidence type="ECO:0000313" key="3">
    <source>
        <dbReference type="Proteomes" id="UP000615446"/>
    </source>
</evidence>
<dbReference type="InterPro" id="IPR011990">
    <property type="entry name" value="TPR-like_helical_dom_sf"/>
</dbReference>
<name>A0A8H3QSZ2_9GLOM</name>
<dbReference type="SUPFAM" id="SSF81901">
    <property type="entry name" value="HCP-like"/>
    <property type="match status" value="1"/>
</dbReference>
<keyword evidence="2" id="KW-0418">Kinase</keyword>
<protein>
    <submittedName>
        <fullName evidence="2">Kinase-like domain-containing protein</fullName>
    </submittedName>
</protein>
<evidence type="ECO:0000256" key="1">
    <source>
        <dbReference type="ARBA" id="ARBA00038101"/>
    </source>
</evidence>
<gene>
    <name evidence="2" type="ORF">RCL2_001788700</name>
</gene>
<dbReference type="GO" id="GO:0036503">
    <property type="term" value="P:ERAD pathway"/>
    <property type="evidence" value="ECO:0007669"/>
    <property type="project" value="TreeGrafter"/>
</dbReference>